<dbReference type="PROSITE" id="PS50928">
    <property type="entry name" value="ABC_TM1"/>
    <property type="match status" value="1"/>
</dbReference>
<evidence type="ECO:0000256" key="4">
    <source>
        <dbReference type="ARBA" id="ARBA00022692"/>
    </source>
</evidence>
<keyword evidence="4 7" id="KW-0812">Transmembrane</keyword>
<dbReference type="GO" id="GO:0055085">
    <property type="term" value="P:transmembrane transport"/>
    <property type="evidence" value="ECO:0007669"/>
    <property type="project" value="InterPro"/>
</dbReference>
<feature type="transmembrane region" description="Helical" evidence="7">
    <location>
        <begin position="231"/>
        <end position="258"/>
    </location>
</feature>
<comment type="caution">
    <text evidence="9">The sequence shown here is derived from an EMBL/GenBank/DDBJ whole genome shotgun (WGS) entry which is preliminary data.</text>
</comment>
<feature type="transmembrane region" description="Helical" evidence="7">
    <location>
        <begin position="133"/>
        <end position="155"/>
    </location>
</feature>
<evidence type="ECO:0000259" key="8">
    <source>
        <dbReference type="PROSITE" id="PS50928"/>
    </source>
</evidence>
<dbReference type="Proteomes" id="UP001139477">
    <property type="component" value="Unassembled WGS sequence"/>
</dbReference>
<dbReference type="AlphaFoldDB" id="A0A9X2FQ80"/>
<keyword evidence="10" id="KW-1185">Reference proteome</keyword>
<name>A0A9X2FQ80_9RHOB</name>
<evidence type="ECO:0000313" key="10">
    <source>
        <dbReference type="Proteomes" id="UP001139477"/>
    </source>
</evidence>
<protein>
    <submittedName>
        <fullName evidence="9">ABC transporter permease</fullName>
    </submittedName>
</protein>
<keyword evidence="3" id="KW-1003">Cell membrane</keyword>
<feature type="transmembrane region" description="Helical" evidence="7">
    <location>
        <begin position="99"/>
        <end position="121"/>
    </location>
</feature>
<feature type="transmembrane region" description="Helical" evidence="7">
    <location>
        <begin position="278"/>
        <end position="304"/>
    </location>
</feature>
<feature type="transmembrane region" description="Helical" evidence="7">
    <location>
        <begin position="175"/>
        <end position="197"/>
    </location>
</feature>
<organism evidence="9 10">
    <name type="scientific">Limimaricola litoreus</name>
    <dbReference type="NCBI Taxonomy" id="2955316"/>
    <lineage>
        <taxon>Bacteria</taxon>
        <taxon>Pseudomonadati</taxon>
        <taxon>Pseudomonadota</taxon>
        <taxon>Alphaproteobacteria</taxon>
        <taxon>Rhodobacterales</taxon>
        <taxon>Paracoccaceae</taxon>
        <taxon>Limimaricola</taxon>
    </lineage>
</organism>
<evidence type="ECO:0000313" key="9">
    <source>
        <dbReference type="EMBL" id="MCP1169511.1"/>
    </source>
</evidence>
<evidence type="ECO:0000256" key="3">
    <source>
        <dbReference type="ARBA" id="ARBA00022475"/>
    </source>
</evidence>
<comment type="subcellular location">
    <subcellularLocation>
        <location evidence="1 7">Cell membrane</location>
        <topology evidence="1 7">Multi-pass membrane protein</topology>
    </subcellularLocation>
</comment>
<dbReference type="EMBL" id="JAMYXC010000210">
    <property type="protein sequence ID" value="MCP1169511.1"/>
    <property type="molecule type" value="Genomic_DNA"/>
</dbReference>
<proteinExistence type="inferred from homology"/>
<dbReference type="CDD" id="cd06261">
    <property type="entry name" value="TM_PBP2"/>
    <property type="match status" value="1"/>
</dbReference>
<dbReference type="InterPro" id="IPR045621">
    <property type="entry name" value="BPD_transp_1_N"/>
</dbReference>
<dbReference type="PANTHER" id="PTHR43163:SF6">
    <property type="entry name" value="DIPEPTIDE TRANSPORT SYSTEM PERMEASE PROTEIN DPPB-RELATED"/>
    <property type="match status" value="1"/>
</dbReference>
<reference evidence="9" key="1">
    <citation type="submission" date="2022-06" db="EMBL/GenBank/DDBJ databases">
        <title>Limimaricola sediminis sp. nov., isolated from an intertidal sediment.</title>
        <authorList>
            <person name="Shao X."/>
        </authorList>
    </citation>
    <scope>NUCLEOTIDE SEQUENCE</scope>
    <source>
        <strain evidence="9">ASW11-118</strain>
    </source>
</reference>
<evidence type="ECO:0000256" key="7">
    <source>
        <dbReference type="RuleBase" id="RU363032"/>
    </source>
</evidence>
<keyword evidence="2 7" id="KW-0813">Transport</keyword>
<dbReference type="Gene3D" id="1.10.3720.10">
    <property type="entry name" value="MetI-like"/>
    <property type="match status" value="1"/>
</dbReference>
<dbReference type="Pfam" id="PF19300">
    <property type="entry name" value="BPD_transp_1_N"/>
    <property type="match status" value="1"/>
</dbReference>
<sequence length="314" mass="34055">MWLYFLKRLGLAVAVVAIVIAALFAMIHAIPGDPARVALGPRASEELVAAFRERIGLDQPILVQMGNFYVSLLRGDLGRDAVSGEPVLRILLSQLPDTLYLVLGSILVAVVPGVFLGTLAARHRGSLIDRVTSVISVSVMSIPAFVIAIYLLLIFSIELQWFPAIGAGEGVLDRLHRLVLPSLALGLAWIGYVARILRASILEEMNEPHVRTARAFGLSENRIMYDYVLRIAILPTITVLGIGVGHMLSGAVFAEIVFARPGIGKLVFDAIISRNYPVVTGAVLLTTIFFVLVNLLADLVIAWLDPRVRHDLAG</sequence>
<evidence type="ECO:0000256" key="2">
    <source>
        <dbReference type="ARBA" id="ARBA00022448"/>
    </source>
</evidence>
<dbReference type="InterPro" id="IPR000515">
    <property type="entry name" value="MetI-like"/>
</dbReference>
<dbReference type="Pfam" id="PF00528">
    <property type="entry name" value="BPD_transp_1"/>
    <property type="match status" value="1"/>
</dbReference>
<evidence type="ECO:0000256" key="6">
    <source>
        <dbReference type="ARBA" id="ARBA00023136"/>
    </source>
</evidence>
<keyword evidence="6 7" id="KW-0472">Membrane</keyword>
<dbReference type="SUPFAM" id="SSF161098">
    <property type="entry name" value="MetI-like"/>
    <property type="match status" value="1"/>
</dbReference>
<evidence type="ECO:0000256" key="5">
    <source>
        <dbReference type="ARBA" id="ARBA00022989"/>
    </source>
</evidence>
<keyword evidence="5 7" id="KW-1133">Transmembrane helix</keyword>
<accession>A0A9X2FQ80</accession>
<evidence type="ECO:0000256" key="1">
    <source>
        <dbReference type="ARBA" id="ARBA00004651"/>
    </source>
</evidence>
<dbReference type="GO" id="GO:0005886">
    <property type="term" value="C:plasma membrane"/>
    <property type="evidence" value="ECO:0007669"/>
    <property type="project" value="UniProtKB-SubCell"/>
</dbReference>
<dbReference type="RefSeq" id="WP_253333196.1">
    <property type="nucleotide sequence ID" value="NZ_JAMYXC010000210.1"/>
</dbReference>
<dbReference type="PANTHER" id="PTHR43163">
    <property type="entry name" value="DIPEPTIDE TRANSPORT SYSTEM PERMEASE PROTEIN DPPB-RELATED"/>
    <property type="match status" value="1"/>
</dbReference>
<dbReference type="InterPro" id="IPR035906">
    <property type="entry name" value="MetI-like_sf"/>
</dbReference>
<gene>
    <name evidence="9" type="ORF">NHG85_13420</name>
</gene>
<comment type="similarity">
    <text evidence="7">Belongs to the binding-protein-dependent transport system permease family.</text>
</comment>
<feature type="domain" description="ABC transmembrane type-1" evidence="8">
    <location>
        <begin position="95"/>
        <end position="297"/>
    </location>
</feature>